<dbReference type="InterPro" id="IPR010992">
    <property type="entry name" value="IHF-like_DNA-bd_dom_sf"/>
</dbReference>
<evidence type="ECO:0000256" key="3">
    <source>
        <dbReference type="RuleBase" id="RU003939"/>
    </source>
</evidence>
<feature type="region of interest" description="Disordered" evidence="4">
    <location>
        <begin position="51"/>
        <end position="73"/>
    </location>
</feature>
<gene>
    <name evidence="5" type="ORF">GCM10023216_00480</name>
</gene>
<dbReference type="RefSeq" id="WP_172153509.1">
    <property type="nucleotide sequence ID" value="NZ_BAABID010000001.1"/>
</dbReference>
<name>A0ABP8XX85_9MICO</name>
<dbReference type="EMBL" id="BAABID010000001">
    <property type="protein sequence ID" value="GAA4716551.1"/>
    <property type="molecule type" value="Genomic_DNA"/>
</dbReference>
<reference evidence="6" key="1">
    <citation type="journal article" date="2019" name="Int. J. Syst. Evol. Microbiol.">
        <title>The Global Catalogue of Microorganisms (GCM) 10K type strain sequencing project: providing services to taxonomists for standard genome sequencing and annotation.</title>
        <authorList>
            <consortium name="The Broad Institute Genomics Platform"/>
            <consortium name="The Broad Institute Genome Sequencing Center for Infectious Disease"/>
            <person name="Wu L."/>
            <person name="Ma J."/>
        </authorList>
    </citation>
    <scope>NUCLEOTIDE SEQUENCE [LARGE SCALE GENOMIC DNA]</scope>
    <source>
        <strain evidence="6">JCM 18063</strain>
    </source>
</reference>
<comment type="similarity">
    <text evidence="3">Belongs to the bacterial histone-like protein family.</text>
</comment>
<keyword evidence="1" id="KW-0226">DNA condensation</keyword>
<dbReference type="InterPro" id="IPR020816">
    <property type="entry name" value="Histone-like_DNA-bd_CS"/>
</dbReference>
<sequence length="148" mass="15341">MNKTQLAADVAARTGSTPTEARRHVDAVLSSIVESVADGDRVSLVGFGTFTGAERPARTARNPQTGASVEVPAAVVPRFRAGTGFRTRVSESGNATPAAASPSPATRSTSKAAAKSASKAKDEKSGKKKDSKKDSKKKSKKGKKSKKK</sequence>
<dbReference type="PANTHER" id="PTHR33175">
    <property type="entry name" value="DNA-BINDING PROTEIN HU"/>
    <property type="match status" value="1"/>
</dbReference>
<dbReference type="SUPFAM" id="SSF47729">
    <property type="entry name" value="IHF-like DNA-binding proteins"/>
    <property type="match status" value="1"/>
</dbReference>
<evidence type="ECO:0000313" key="6">
    <source>
        <dbReference type="Proteomes" id="UP001500956"/>
    </source>
</evidence>
<dbReference type="InterPro" id="IPR000119">
    <property type="entry name" value="Hist_DNA-bd"/>
</dbReference>
<feature type="region of interest" description="Disordered" evidence="4">
    <location>
        <begin position="85"/>
        <end position="148"/>
    </location>
</feature>
<dbReference type="CDD" id="cd13831">
    <property type="entry name" value="HU"/>
    <property type="match status" value="1"/>
</dbReference>
<dbReference type="PRINTS" id="PR01727">
    <property type="entry name" value="DNABINDINGHU"/>
</dbReference>
<dbReference type="SMART" id="SM00411">
    <property type="entry name" value="BHL"/>
    <property type="match status" value="1"/>
</dbReference>
<dbReference type="PANTHER" id="PTHR33175:SF3">
    <property type="entry name" value="DNA-BINDING PROTEIN HU-BETA"/>
    <property type="match status" value="1"/>
</dbReference>
<feature type="compositionally biased region" description="Low complexity" evidence="4">
    <location>
        <begin position="92"/>
        <end position="117"/>
    </location>
</feature>
<evidence type="ECO:0008006" key="7">
    <source>
        <dbReference type="Google" id="ProtNLM"/>
    </source>
</evidence>
<dbReference type="Gene3D" id="4.10.520.10">
    <property type="entry name" value="IHF-like DNA-binding proteins"/>
    <property type="match status" value="1"/>
</dbReference>
<evidence type="ECO:0000256" key="4">
    <source>
        <dbReference type="SAM" id="MobiDB-lite"/>
    </source>
</evidence>
<protein>
    <recommendedName>
        <fullName evidence="7">Histone family protein DNA-binding protein</fullName>
    </recommendedName>
</protein>
<keyword evidence="6" id="KW-1185">Reference proteome</keyword>
<comment type="caution">
    <text evidence="5">The sequence shown here is derived from an EMBL/GenBank/DDBJ whole genome shotgun (WGS) entry which is preliminary data.</text>
</comment>
<keyword evidence="2" id="KW-0238">DNA-binding</keyword>
<evidence type="ECO:0000313" key="5">
    <source>
        <dbReference type="EMBL" id="GAA4716551.1"/>
    </source>
</evidence>
<organism evidence="5 6">
    <name type="scientific">Isoptericola chiayiensis</name>
    <dbReference type="NCBI Taxonomy" id="579446"/>
    <lineage>
        <taxon>Bacteria</taxon>
        <taxon>Bacillati</taxon>
        <taxon>Actinomycetota</taxon>
        <taxon>Actinomycetes</taxon>
        <taxon>Micrococcales</taxon>
        <taxon>Promicromonosporaceae</taxon>
        <taxon>Isoptericola</taxon>
    </lineage>
</organism>
<dbReference type="PROSITE" id="PS00045">
    <property type="entry name" value="HISTONE_LIKE"/>
    <property type="match status" value="1"/>
</dbReference>
<proteinExistence type="inferred from homology"/>
<evidence type="ECO:0000256" key="2">
    <source>
        <dbReference type="ARBA" id="ARBA00023125"/>
    </source>
</evidence>
<dbReference type="Pfam" id="PF00216">
    <property type="entry name" value="Bac_DNA_binding"/>
    <property type="match status" value="1"/>
</dbReference>
<accession>A0ABP8XX85</accession>
<feature type="compositionally biased region" description="Basic residues" evidence="4">
    <location>
        <begin position="126"/>
        <end position="148"/>
    </location>
</feature>
<dbReference type="Proteomes" id="UP001500956">
    <property type="component" value="Unassembled WGS sequence"/>
</dbReference>
<evidence type="ECO:0000256" key="1">
    <source>
        <dbReference type="ARBA" id="ARBA00023067"/>
    </source>
</evidence>
<feature type="region of interest" description="Disordered" evidence="4">
    <location>
        <begin position="1"/>
        <end position="21"/>
    </location>
</feature>